<proteinExistence type="predicted"/>
<dbReference type="KEGG" id="pter:C2L65_15595"/>
<dbReference type="Proteomes" id="UP000243502">
    <property type="component" value="Chromosome 1"/>
</dbReference>
<dbReference type="AlphaFoldDB" id="A0A2I8EN19"/>
<accession>A0A2I8EN19</accession>
<gene>
    <name evidence="1" type="ORF">C2L65_15595</name>
</gene>
<reference evidence="1 2" key="1">
    <citation type="submission" date="2018-01" db="EMBL/GenBank/DDBJ databases">
        <title>Species boundaries and ecological features among Paraburkholderia terrae DSMZ17804T, P. hospita DSMZ17164T and P. caribensis DSMZ13236T.</title>
        <authorList>
            <person name="Pratama A.A."/>
        </authorList>
    </citation>
    <scope>NUCLEOTIDE SEQUENCE [LARGE SCALE GENOMIC DNA]</scope>
    <source>
        <strain evidence="1 2">DSM 17804</strain>
    </source>
</reference>
<evidence type="ECO:0000313" key="2">
    <source>
        <dbReference type="Proteomes" id="UP000243502"/>
    </source>
</evidence>
<protein>
    <submittedName>
        <fullName evidence="1">Uncharacterized protein</fullName>
    </submittedName>
</protein>
<sequence length="64" mass="6906">MYMLGSQGGLSDETASQVKARLYKEAQQFCAGKGMQVAPINSTGQDARTYDAASAEIQFRCVEP</sequence>
<evidence type="ECO:0000313" key="1">
    <source>
        <dbReference type="EMBL" id="AUT60889.1"/>
    </source>
</evidence>
<organism evidence="1 2">
    <name type="scientific">Paraburkholderia terrae</name>
    <dbReference type="NCBI Taxonomy" id="311230"/>
    <lineage>
        <taxon>Bacteria</taxon>
        <taxon>Pseudomonadati</taxon>
        <taxon>Pseudomonadota</taxon>
        <taxon>Betaproteobacteria</taxon>
        <taxon>Burkholderiales</taxon>
        <taxon>Burkholderiaceae</taxon>
        <taxon>Paraburkholderia</taxon>
    </lineage>
</organism>
<name>A0A2I8EN19_9BURK</name>
<dbReference type="EMBL" id="CP026111">
    <property type="protein sequence ID" value="AUT60889.1"/>
    <property type="molecule type" value="Genomic_DNA"/>
</dbReference>